<feature type="short sequence motif" description="Important for interaction with partner proteins" evidence="2">
    <location>
        <begin position="148"/>
        <end position="153"/>
    </location>
</feature>
<dbReference type="Pfam" id="PF00436">
    <property type="entry name" value="SSB"/>
    <property type="match status" value="1"/>
</dbReference>
<name>A0A6I4VPR6_9BACL</name>
<evidence type="ECO:0000313" key="6">
    <source>
        <dbReference type="Proteomes" id="UP000430692"/>
    </source>
</evidence>
<dbReference type="PIRSF" id="PIRSF002070">
    <property type="entry name" value="SSB"/>
    <property type="match status" value="1"/>
</dbReference>
<dbReference type="GO" id="GO:0006281">
    <property type="term" value="P:DNA repair"/>
    <property type="evidence" value="ECO:0007669"/>
    <property type="project" value="UniProtKB-UniRule"/>
</dbReference>
<dbReference type="GO" id="GO:0006260">
    <property type="term" value="P:DNA replication"/>
    <property type="evidence" value="ECO:0007669"/>
    <property type="project" value="UniProtKB-UniRule"/>
</dbReference>
<keyword evidence="2" id="KW-0233">DNA recombination</keyword>
<evidence type="ECO:0000313" key="5">
    <source>
        <dbReference type="EMBL" id="MXQ53063.1"/>
    </source>
</evidence>
<protein>
    <recommendedName>
        <fullName evidence="2 3">Single-stranded DNA-binding protein</fullName>
        <shortName evidence="2">SSB</shortName>
    </recommendedName>
</protein>
<dbReference type="GO" id="GO:0003697">
    <property type="term" value="F:single-stranded DNA binding"/>
    <property type="evidence" value="ECO:0007669"/>
    <property type="project" value="UniProtKB-UniRule"/>
</dbReference>
<dbReference type="Proteomes" id="UP000430692">
    <property type="component" value="Unassembled WGS sequence"/>
</dbReference>
<comment type="caution">
    <text evidence="5">The sequence shown here is derived from an EMBL/GenBank/DDBJ whole genome shotgun (WGS) entry which is preliminary data.</text>
</comment>
<feature type="region of interest" description="Disordered" evidence="4">
    <location>
        <begin position="103"/>
        <end position="153"/>
    </location>
</feature>
<sequence length="153" mass="17319">MLNRVVLVGRLTRDPELRYTANGAAVAKFTLAVDRNYTNQQGERETDFIFISVWRGLAENCAKYTRKGSLVALEGRIQVSSYDNQEGRKVWTTEVVADSVKFLDSRNSQNSDNNFGENNMGYNNQNQQKKQSSQDPFQSVGKPIDLSDDDLPF</sequence>
<evidence type="ECO:0000256" key="2">
    <source>
        <dbReference type="HAMAP-Rule" id="MF_00984"/>
    </source>
</evidence>
<comment type="function">
    <text evidence="2">Plays an important role in DNA replication, recombination and repair. Binds to ssDNA and to an array of partner proteins to recruit them to their sites of action during DNA metabolism.</text>
</comment>
<dbReference type="PANTHER" id="PTHR10302:SF27">
    <property type="entry name" value="SINGLE-STRANDED DNA-BINDING PROTEIN"/>
    <property type="match status" value="1"/>
</dbReference>
<dbReference type="NCBIfam" id="TIGR00621">
    <property type="entry name" value="ssb"/>
    <property type="match status" value="1"/>
</dbReference>
<organism evidence="5 6">
    <name type="scientific">Shimazuella alba</name>
    <dbReference type="NCBI Taxonomy" id="2690964"/>
    <lineage>
        <taxon>Bacteria</taxon>
        <taxon>Bacillati</taxon>
        <taxon>Bacillota</taxon>
        <taxon>Bacilli</taxon>
        <taxon>Bacillales</taxon>
        <taxon>Thermoactinomycetaceae</taxon>
        <taxon>Shimazuella</taxon>
    </lineage>
</organism>
<dbReference type="RefSeq" id="WP_160800396.1">
    <property type="nucleotide sequence ID" value="NZ_WUUL01000002.1"/>
</dbReference>
<dbReference type="InterPro" id="IPR012340">
    <property type="entry name" value="NA-bd_OB-fold"/>
</dbReference>
<feature type="compositionally biased region" description="Low complexity" evidence="4">
    <location>
        <begin position="113"/>
        <end position="134"/>
    </location>
</feature>
<dbReference type="Gene3D" id="2.40.50.140">
    <property type="entry name" value="Nucleic acid-binding proteins"/>
    <property type="match status" value="1"/>
</dbReference>
<proteinExistence type="inferred from homology"/>
<dbReference type="EMBL" id="WUUL01000002">
    <property type="protein sequence ID" value="MXQ53063.1"/>
    <property type="molecule type" value="Genomic_DNA"/>
</dbReference>
<keyword evidence="2" id="KW-0235">DNA replication</keyword>
<dbReference type="SUPFAM" id="SSF50249">
    <property type="entry name" value="Nucleic acid-binding proteins"/>
    <property type="match status" value="1"/>
</dbReference>
<dbReference type="GO" id="GO:0006310">
    <property type="term" value="P:DNA recombination"/>
    <property type="evidence" value="ECO:0007669"/>
    <property type="project" value="UniProtKB-UniRule"/>
</dbReference>
<comment type="subunit">
    <text evidence="2">Homotetramer.</text>
</comment>
<dbReference type="CDD" id="cd04496">
    <property type="entry name" value="SSB_OBF"/>
    <property type="match status" value="1"/>
</dbReference>
<evidence type="ECO:0000256" key="3">
    <source>
        <dbReference type="PIRNR" id="PIRNR002070"/>
    </source>
</evidence>
<accession>A0A6I4VPR6</accession>
<evidence type="ECO:0000256" key="4">
    <source>
        <dbReference type="SAM" id="MobiDB-lite"/>
    </source>
</evidence>
<dbReference type="InterPro" id="IPR011344">
    <property type="entry name" value="ssDNA-bd"/>
</dbReference>
<keyword evidence="1 2" id="KW-0238">DNA-binding</keyword>
<dbReference type="GO" id="GO:0009295">
    <property type="term" value="C:nucleoid"/>
    <property type="evidence" value="ECO:0007669"/>
    <property type="project" value="TreeGrafter"/>
</dbReference>
<dbReference type="HAMAP" id="MF_00984">
    <property type="entry name" value="SSB"/>
    <property type="match status" value="1"/>
</dbReference>
<reference evidence="5 6" key="1">
    <citation type="submission" date="2019-12" db="EMBL/GenBank/DDBJ databases">
        <title>Whole-genome analyses of novel actinobacteria.</title>
        <authorList>
            <person name="Sahin N."/>
            <person name="Saygin H."/>
        </authorList>
    </citation>
    <scope>NUCLEOTIDE SEQUENCE [LARGE SCALE GENOMIC DNA]</scope>
    <source>
        <strain evidence="5 6">KC615</strain>
    </source>
</reference>
<keyword evidence="6" id="KW-1185">Reference proteome</keyword>
<evidence type="ECO:0000256" key="1">
    <source>
        <dbReference type="ARBA" id="ARBA00023125"/>
    </source>
</evidence>
<dbReference type="AlphaFoldDB" id="A0A6I4VPR6"/>
<dbReference type="PROSITE" id="PS50935">
    <property type="entry name" value="SSB"/>
    <property type="match status" value="1"/>
</dbReference>
<dbReference type="PANTHER" id="PTHR10302">
    <property type="entry name" value="SINGLE-STRANDED DNA-BINDING PROTEIN"/>
    <property type="match status" value="1"/>
</dbReference>
<keyword evidence="2" id="KW-0227">DNA damage</keyword>
<keyword evidence="2" id="KW-0234">DNA repair</keyword>
<gene>
    <name evidence="5" type="primary">ssb</name>
    <name evidence="5" type="ORF">GSM42_04810</name>
</gene>
<comment type="caution">
    <text evidence="2">Lacks conserved residue(s) required for the propagation of feature annotation.</text>
</comment>
<dbReference type="InterPro" id="IPR000424">
    <property type="entry name" value="Primosome_PriB/ssb"/>
</dbReference>